<name>A0ABT9Z2Y8_9BACI</name>
<dbReference type="Gene3D" id="2.70.98.50">
    <property type="entry name" value="putative glycoside hydrolase family protein from bacillus halodurans"/>
    <property type="match status" value="1"/>
</dbReference>
<dbReference type="GO" id="GO:0004560">
    <property type="term" value="F:alpha-L-fucosidase activity"/>
    <property type="evidence" value="ECO:0007669"/>
    <property type="project" value="UniProtKB-EC"/>
</dbReference>
<keyword evidence="4" id="KW-0689">Ribosomal protein</keyword>
<dbReference type="PIRSF" id="PIRSF007663">
    <property type="entry name" value="UCP007663"/>
    <property type="match status" value="1"/>
</dbReference>
<dbReference type="InterPro" id="IPR016518">
    <property type="entry name" value="Alpha-L-fucosidase"/>
</dbReference>
<evidence type="ECO:0000313" key="5">
    <source>
        <dbReference type="Proteomes" id="UP001232245"/>
    </source>
</evidence>
<feature type="domain" description="Alpha fucosidase A-like C-terminal" evidence="2">
    <location>
        <begin position="695"/>
        <end position="788"/>
    </location>
</feature>
<dbReference type="Pfam" id="PF21307">
    <property type="entry name" value="Glyco_hydro_95_C"/>
    <property type="match status" value="1"/>
</dbReference>
<proteinExistence type="predicted"/>
<feature type="domain" description="Glycosyl hydrolase family 95 N-terminal" evidence="1">
    <location>
        <begin position="3"/>
        <end position="251"/>
    </location>
</feature>
<protein>
    <submittedName>
        <fullName evidence="4">Alpha-L-fucosidase 2</fullName>
        <ecNumber evidence="4">3.2.1.51</ecNumber>
    </submittedName>
</protein>
<feature type="domain" description="Glycosyl hydrolase family 95 catalytic" evidence="3">
    <location>
        <begin position="278"/>
        <end position="693"/>
    </location>
</feature>
<organism evidence="4 5">
    <name type="scientific">Metabacillus niabensis</name>
    <dbReference type="NCBI Taxonomy" id="324854"/>
    <lineage>
        <taxon>Bacteria</taxon>
        <taxon>Bacillati</taxon>
        <taxon>Bacillota</taxon>
        <taxon>Bacilli</taxon>
        <taxon>Bacillales</taxon>
        <taxon>Bacillaceae</taxon>
        <taxon>Metabacillus</taxon>
    </lineage>
</organism>
<dbReference type="Pfam" id="PF22124">
    <property type="entry name" value="Glyco_hydro_95_cat"/>
    <property type="match status" value="1"/>
</dbReference>
<evidence type="ECO:0000259" key="1">
    <source>
        <dbReference type="Pfam" id="PF14498"/>
    </source>
</evidence>
<dbReference type="Pfam" id="PF14498">
    <property type="entry name" value="Glyco_hyd_65N_2"/>
    <property type="match status" value="1"/>
</dbReference>
<dbReference type="InterPro" id="IPR008928">
    <property type="entry name" value="6-hairpin_glycosidase_sf"/>
</dbReference>
<dbReference type="Proteomes" id="UP001232245">
    <property type="component" value="Unassembled WGS sequence"/>
</dbReference>
<evidence type="ECO:0000259" key="2">
    <source>
        <dbReference type="Pfam" id="PF21307"/>
    </source>
</evidence>
<keyword evidence="5" id="KW-1185">Reference proteome</keyword>
<gene>
    <name evidence="4" type="ORF">J2S02_002507</name>
</gene>
<comment type="caution">
    <text evidence="4">The sequence shown here is derived from an EMBL/GenBank/DDBJ whole genome shotgun (WGS) entry which is preliminary data.</text>
</comment>
<keyword evidence="4" id="KW-0326">Glycosidase</keyword>
<dbReference type="PANTHER" id="PTHR31084:SF0">
    <property type="entry name" value="ALPHA-L-FUCOSIDASE 2"/>
    <property type="match status" value="1"/>
</dbReference>
<dbReference type="InterPro" id="IPR054363">
    <property type="entry name" value="GH95_cat"/>
</dbReference>
<evidence type="ECO:0000259" key="3">
    <source>
        <dbReference type="Pfam" id="PF22124"/>
    </source>
</evidence>
<dbReference type="GO" id="GO:0005840">
    <property type="term" value="C:ribosome"/>
    <property type="evidence" value="ECO:0007669"/>
    <property type="project" value="UniProtKB-KW"/>
</dbReference>
<accession>A0ABT9Z2Y8</accession>
<dbReference type="InterPro" id="IPR012341">
    <property type="entry name" value="6hp_glycosidase-like_sf"/>
</dbReference>
<dbReference type="Gene3D" id="1.50.10.10">
    <property type="match status" value="1"/>
</dbReference>
<dbReference type="SUPFAM" id="SSF48208">
    <property type="entry name" value="Six-hairpin glycosidases"/>
    <property type="match status" value="1"/>
</dbReference>
<keyword evidence="4" id="KW-0378">Hydrolase</keyword>
<dbReference type="InterPro" id="IPR027414">
    <property type="entry name" value="GH95_N_dom"/>
</dbReference>
<reference evidence="4 5" key="1">
    <citation type="submission" date="2023-07" db="EMBL/GenBank/DDBJ databases">
        <title>Genomic Encyclopedia of Type Strains, Phase IV (KMG-IV): sequencing the most valuable type-strain genomes for metagenomic binning, comparative biology and taxonomic classification.</title>
        <authorList>
            <person name="Goeker M."/>
        </authorList>
    </citation>
    <scope>NUCLEOTIDE SEQUENCE [LARGE SCALE GENOMIC DNA]</scope>
    <source>
        <strain evidence="4 5">DSM 17723</strain>
    </source>
</reference>
<sequence length="791" mass="89412">MKLQYNRPAKSWNEALPLGNGRLGAMVFGGIEKEHLQLNEDTLWSGSPKDFNNSKAKEVLPKVRELIFAGKYIEADQLCKEMMGPFTQSYLPLGDLYLQFYHGEPVRSYQRSLDLKTGTSHVEYKIGDVHYTREMFASFPDQVIAIQLKSSKQGFLSFSANLGSSLRFNTAQDKNQLVLSGTCPEHVDPNYYSTDHPIIYGDIDTSNAMKFEGRLGVKLEDGSIHIDHDGLHVTAATAVTLYFSAATSFNGHEKSPGKEGKNPSLAVKKFLEKAMTKSFEELRHSHTEDYKSLFDRVELDLGPAIAPENLSTDQWVLHYGANDPKLVELLFQYGRYLMIASSRPGTQPANLQGIWNREVRPPWSSNYTLNINAQMNYWPVEICNLSECHEPLLNYIKELAENGRGTASVNYGCRGWTAHHNADIWRQSAPAGDYGYGDPVWAIWPLGGAWLSQHLWEHFTFSKNHSYLRETAYPIMKEAALFCLDWLIEDENGILVTAPSTSPEHKFMTTEGKLAAVSMATTMDMSLIWDLFTNCIEAAEVLKIDEDFRNELISARDKLQPMQIGSYGQLQEWVNDWEDEDNHHRHVSHLFGIYPGRQLKDSESSELFNAARKSLERRGDNGTGWSLAWKICLWARFKDGDRAFQLISNLLQLVKEDEFNYQKGGVYSNLFDAHPPFQIDGNFGFTAGLAEMLIQSHTGEIHLLPALPSGWANGYVKGLRARGGFEVNVKWENNEFESGEIYSHLGGPCHVVVEPSIEVTVDGQIIPIKVSTNNRISFDTQEGKKYFIKRT</sequence>
<dbReference type="EC" id="3.2.1.51" evidence="4"/>
<dbReference type="RefSeq" id="WP_174880648.1">
    <property type="nucleotide sequence ID" value="NZ_CADEPK010000224.1"/>
</dbReference>
<dbReference type="PANTHER" id="PTHR31084">
    <property type="entry name" value="ALPHA-L-FUCOSIDASE 2"/>
    <property type="match status" value="1"/>
</dbReference>
<keyword evidence="4" id="KW-0687">Ribonucleoprotein</keyword>
<dbReference type="InterPro" id="IPR049053">
    <property type="entry name" value="AFCA-like_C"/>
</dbReference>
<evidence type="ECO:0000313" key="4">
    <source>
        <dbReference type="EMBL" id="MDQ0226162.1"/>
    </source>
</evidence>
<dbReference type="EMBL" id="JAUSTZ010000004">
    <property type="protein sequence ID" value="MDQ0226162.1"/>
    <property type="molecule type" value="Genomic_DNA"/>
</dbReference>